<feature type="region of interest" description="Disordered" evidence="1">
    <location>
        <begin position="1"/>
        <end position="29"/>
    </location>
</feature>
<proteinExistence type="predicted"/>
<gene>
    <name evidence="2" type="ORF">PGLA1383_LOCUS46871</name>
</gene>
<dbReference type="EMBL" id="CAJNNV010029916">
    <property type="protein sequence ID" value="CAE8630603.1"/>
    <property type="molecule type" value="Genomic_DNA"/>
</dbReference>
<dbReference type="Proteomes" id="UP000654075">
    <property type="component" value="Unassembled WGS sequence"/>
</dbReference>
<accession>A0A813GZ57</accession>
<comment type="caution">
    <text evidence="2">The sequence shown here is derived from an EMBL/GenBank/DDBJ whole genome shotgun (WGS) entry which is preliminary data.</text>
</comment>
<dbReference type="PROSITE" id="PS00012">
    <property type="entry name" value="PHOSPHOPANTETHEINE"/>
    <property type="match status" value="1"/>
</dbReference>
<organism evidence="2 3">
    <name type="scientific">Polarella glacialis</name>
    <name type="common">Dinoflagellate</name>
    <dbReference type="NCBI Taxonomy" id="89957"/>
    <lineage>
        <taxon>Eukaryota</taxon>
        <taxon>Sar</taxon>
        <taxon>Alveolata</taxon>
        <taxon>Dinophyceae</taxon>
        <taxon>Suessiales</taxon>
        <taxon>Suessiaceae</taxon>
        <taxon>Polarella</taxon>
    </lineage>
</organism>
<protein>
    <recommendedName>
        <fullName evidence="4">Carrier domain-containing protein</fullName>
    </recommendedName>
</protein>
<feature type="non-terminal residue" evidence="2">
    <location>
        <position position="1"/>
    </location>
</feature>
<evidence type="ECO:0008006" key="4">
    <source>
        <dbReference type="Google" id="ProtNLM"/>
    </source>
</evidence>
<reference evidence="2" key="1">
    <citation type="submission" date="2021-02" db="EMBL/GenBank/DDBJ databases">
        <authorList>
            <person name="Dougan E. K."/>
            <person name="Rhodes N."/>
            <person name="Thang M."/>
            <person name="Chan C."/>
        </authorList>
    </citation>
    <scope>NUCLEOTIDE SEQUENCE</scope>
</reference>
<evidence type="ECO:0000313" key="3">
    <source>
        <dbReference type="Proteomes" id="UP000654075"/>
    </source>
</evidence>
<sequence>AGLTLPATPSYASSPAKVSRPPQVARPVSESELDPALHRLFEDLVFLDIGVDSLIAVDMVMHLQAETTLK</sequence>
<dbReference type="InterPro" id="IPR006162">
    <property type="entry name" value="Ppantetheine_attach_site"/>
</dbReference>
<feature type="non-terminal residue" evidence="2">
    <location>
        <position position="70"/>
    </location>
</feature>
<evidence type="ECO:0000256" key="1">
    <source>
        <dbReference type="SAM" id="MobiDB-lite"/>
    </source>
</evidence>
<name>A0A813GZ57_POLGL</name>
<dbReference type="AlphaFoldDB" id="A0A813GZ57"/>
<evidence type="ECO:0000313" key="2">
    <source>
        <dbReference type="EMBL" id="CAE8630603.1"/>
    </source>
</evidence>
<keyword evidence="3" id="KW-1185">Reference proteome</keyword>